<accession>A0ABD3A1T7</accession>
<reference evidence="8 9" key="1">
    <citation type="submission" date="2024-11" db="EMBL/GenBank/DDBJ databases">
        <title>A near-complete genome assembly of Cinchona calisaya.</title>
        <authorList>
            <person name="Lian D.C."/>
            <person name="Zhao X.W."/>
            <person name="Wei L."/>
        </authorList>
    </citation>
    <scope>NUCLEOTIDE SEQUENCE [LARGE SCALE GENOMIC DNA]</scope>
    <source>
        <tissue evidence="8">Nenye</tissue>
    </source>
</reference>
<dbReference type="Proteomes" id="UP001630127">
    <property type="component" value="Unassembled WGS sequence"/>
</dbReference>
<evidence type="ECO:0000313" key="9">
    <source>
        <dbReference type="Proteomes" id="UP001630127"/>
    </source>
</evidence>
<dbReference type="GO" id="GO:0016874">
    <property type="term" value="F:ligase activity"/>
    <property type="evidence" value="ECO:0007669"/>
    <property type="project" value="UniProtKB-KW"/>
</dbReference>
<evidence type="ECO:0000256" key="6">
    <source>
        <dbReference type="ARBA" id="ARBA00022842"/>
    </source>
</evidence>
<evidence type="ECO:0000256" key="5">
    <source>
        <dbReference type="ARBA" id="ARBA00022840"/>
    </source>
</evidence>
<dbReference type="EMBL" id="JBJUIK010000007">
    <property type="protein sequence ID" value="KAL3524387.1"/>
    <property type="molecule type" value="Genomic_DNA"/>
</dbReference>
<keyword evidence="2" id="KW-0436">Ligase</keyword>
<evidence type="ECO:0000259" key="7">
    <source>
        <dbReference type="Pfam" id="PF02875"/>
    </source>
</evidence>
<dbReference type="InterPro" id="IPR036565">
    <property type="entry name" value="Mur-like_cat_sf"/>
</dbReference>
<name>A0ABD3A1T7_9GENT</name>
<dbReference type="InterPro" id="IPR001645">
    <property type="entry name" value="Folylpolyglutamate_synth"/>
</dbReference>
<dbReference type="InterPro" id="IPR036615">
    <property type="entry name" value="Mur_ligase_C_dom_sf"/>
</dbReference>
<dbReference type="GO" id="GO:0046872">
    <property type="term" value="F:metal ion binding"/>
    <property type="evidence" value="ECO:0007669"/>
    <property type="project" value="UniProtKB-KW"/>
</dbReference>
<dbReference type="SUPFAM" id="SSF53623">
    <property type="entry name" value="MurD-like peptide ligases, catalytic domain"/>
    <property type="match status" value="1"/>
</dbReference>
<dbReference type="Pfam" id="PF02875">
    <property type="entry name" value="Mur_ligase_C"/>
    <property type="match status" value="1"/>
</dbReference>
<dbReference type="AlphaFoldDB" id="A0ABD3A1T7"/>
<evidence type="ECO:0000256" key="3">
    <source>
        <dbReference type="ARBA" id="ARBA00022723"/>
    </source>
</evidence>
<keyword evidence="5" id="KW-0067">ATP-binding</keyword>
<feature type="domain" description="Mur ligase C-terminal" evidence="7">
    <location>
        <begin position="112"/>
        <end position="188"/>
    </location>
</feature>
<dbReference type="Gene3D" id="3.90.190.20">
    <property type="entry name" value="Mur ligase, C-terminal domain"/>
    <property type="match status" value="1"/>
</dbReference>
<comment type="caution">
    <text evidence="8">The sequence shown here is derived from an EMBL/GenBank/DDBJ whole genome shotgun (WGS) entry which is preliminary data.</text>
</comment>
<dbReference type="GO" id="GO:0005524">
    <property type="term" value="F:ATP binding"/>
    <property type="evidence" value="ECO:0007669"/>
    <property type="project" value="UniProtKB-KW"/>
</dbReference>
<keyword evidence="9" id="KW-1185">Reference proteome</keyword>
<dbReference type="PANTHER" id="PTHR11136">
    <property type="entry name" value="FOLYLPOLYGLUTAMATE SYNTHASE-RELATED"/>
    <property type="match status" value="1"/>
</dbReference>
<proteinExistence type="inferred from homology"/>
<dbReference type="Gene3D" id="3.40.1190.10">
    <property type="entry name" value="Mur-like, catalytic domain"/>
    <property type="match status" value="1"/>
</dbReference>
<comment type="similarity">
    <text evidence="1">Belongs to the folylpolyglutamate synthase family.</text>
</comment>
<sequence length="280" mass="30251">MSSPVVSASDTGNRSIFKSLDKMSDKPRQFCDLVLQIEKDLQLFIQLFNVKLSMLGQHQLKNAVTATCAALCLRVQGWRLSDESIRAGLESAFLLGRSQILTQNEAERLGLPGATILVDGAHTKESARALMNTMEMTFPKARLVLVVAMANDKDHLGFARELLSARRLEAVFLTEVTIAGAKSRTTSASSLRGSWIQASLEMGIDILDYSFNQDQLVKDLTLNPTEKAECQALLFAEGSLMASIKAGNKILGARTRGGSGVIIVTGSLHIVSGVLISLEG</sequence>
<dbReference type="SUPFAM" id="SSF53244">
    <property type="entry name" value="MurD-like peptide ligases, peptide-binding domain"/>
    <property type="match status" value="1"/>
</dbReference>
<protein>
    <recommendedName>
        <fullName evidence="7">Mur ligase C-terminal domain-containing protein</fullName>
    </recommendedName>
</protein>
<keyword evidence="6" id="KW-0460">Magnesium</keyword>
<evidence type="ECO:0000313" key="8">
    <source>
        <dbReference type="EMBL" id="KAL3524387.1"/>
    </source>
</evidence>
<evidence type="ECO:0000256" key="1">
    <source>
        <dbReference type="ARBA" id="ARBA00008276"/>
    </source>
</evidence>
<keyword evidence="3" id="KW-0479">Metal-binding</keyword>
<evidence type="ECO:0000256" key="4">
    <source>
        <dbReference type="ARBA" id="ARBA00022741"/>
    </source>
</evidence>
<gene>
    <name evidence="8" type="ORF">ACH5RR_017221</name>
</gene>
<keyword evidence="4" id="KW-0547">Nucleotide-binding</keyword>
<organism evidence="8 9">
    <name type="scientific">Cinchona calisaya</name>
    <dbReference type="NCBI Taxonomy" id="153742"/>
    <lineage>
        <taxon>Eukaryota</taxon>
        <taxon>Viridiplantae</taxon>
        <taxon>Streptophyta</taxon>
        <taxon>Embryophyta</taxon>
        <taxon>Tracheophyta</taxon>
        <taxon>Spermatophyta</taxon>
        <taxon>Magnoliopsida</taxon>
        <taxon>eudicotyledons</taxon>
        <taxon>Gunneridae</taxon>
        <taxon>Pentapetalae</taxon>
        <taxon>asterids</taxon>
        <taxon>lamiids</taxon>
        <taxon>Gentianales</taxon>
        <taxon>Rubiaceae</taxon>
        <taxon>Cinchonoideae</taxon>
        <taxon>Cinchoneae</taxon>
        <taxon>Cinchona</taxon>
    </lineage>
</organism>
<dbReference type="PANTHER" id="PTHR11136:SF0">
    <property type="entry name" value="DIHYDROFOLATE SYNTHETASE-RELATED"/>
    <property type="match status" value="1"/>
</dbReference>
<dbReference type="InterPro" id="IPR004101">
    <property type="entry name" value="Mur_ligase_C"/>
</dbReference>
<evidence type="ECO:0000256" key="2">
    <source>
        <dbReference type="ARBA" id="ARBA00022598"/>
    </source>
</evidence>